<dbReference type="SMART" id="SM00028">
    <property type="entry name" value="TPR"/>
    <property type="match status" value="4"/>
</dbReference>
<evidence type="ECO:0000256" key="1">
    <source>
        <dbReference type="ARBA" id="ARBA00023125"/>
    </source>
</evidence>
<dbReference type="Gene3D" id="1.25.40.10">
    <property type="entry name" value="Tetratricopeptide repeat domain"/>
    <property type="match status" value="1"/>
</dbReference>
<keyword evidence="4" id="KW-1185">Reference proteome</keyword>
<protein>
    <submittedName>
        <fullName evidence="3">Helix-turn-helix protein</fullName>
    </submittedName>
</protein>
<organism evidence="3 4">
    <name type="scientific">Bacillus oleivorans</name>
    <dbReference type="NCBI Taxonomy" id="1448271"/>
    <lineage>
        <taxon>Bacteria</taxon>
        <taxon>Bacillati</taxon>
        <taxon>Bacillota</taxon>
        <taxon>Bacilli</taxon>
        <taxon>Bacillales</taxon>
        <taxon>Bacillaceae</taxon>
        <taxon>Bacillus</taxon>
    </lineage>
</organism>
<dbReference type="PANTHER" id="PTHR46797:SF1">
    <property type="entry name" value="METHYLPHOSPHONATE SYNTHASE"/>
    <property type="match status" value="1"/>
</dbReference>
<dbReference type="InterPro" id="IPR050807">
    <property type="entry name" value="TransReg_Diox_bact_type"/>
</dbReference>
<feature type="domain" description="HTH cro/C1-type" evidence="2">
    <location>
        <begin position="18"/>
        <end position="71"/>
    </location>
</feature>
<dbReference type="Proteomes" id="UP000219546">
    <property type="component" value="Unassembled WGS sequence"/>
</dbReference>
<proteinExistence type="predicted"/>
<gene>
    <name evidence="3" type="ORF">SAMN05877753_103272</name>
</gene>
<dbReference type="PANTHER" id="PTHR46797">
    <property type="entry name" value="HTH-TYPE TRANSCRIPTIONAL REGULATOR"/>
    <property type="match status" value="1"/>
</dbReference>
<evidence type="ECO:0000259" key="2">
    <source>
        <dbReference type="PROSITE" id="PS50943"/>
    </source>
</evidence>
<dbReference type="PROSITE" id="PS50943">
    <property type="entry name" value="HTH_CROC1"/>
    <property type="match status" value="1"/>
</dbReference>
<accession>A0A285CQP6</accession>
<evidence type="ECO:0000313" key="3">
    <source>
        <dbReference type="EMBL" id="SNX69867.1"/>
    </source>
</evidence>
<keyword evidence="1" id="KW-0238">DNA-binding</keyword>
<dbReference type="SUPFAM" id="SSF47413">
    <property type="entry name" value="lambda repressor-like DNA-binding domains"/>
    <property type="match status" value="1"/>
</dbReference>
<dbReference type="GO" id="GO:0005829">
    <property type="term" value="C:cytosol"/>
    <property type="evidence" value="ECO:0007669"/>
    <property type="project" value="TreeGrafter"/>
</dbReference>
<reference evidence="3 4" key="1">
    <citation type="submission" date="2017-08" db="EMBL/GenBank/DDBJ databases">
        <authorList>
            <person name="de Groot N.N."/>
        </authorList>
    </citation>
    <scope>NUCLEOTIDE SEQUENCE [LARGE SCALE GENOMIC DNA]</scope>
    <source>
        <strain evidence="3 4">JC228</strain>
    </source>
</reference>
<dbReference type="GO" id="GO:0003677">
    <property type="term" value="F:DNA binding"/>
    <property type="evidence" value="ECO:0007669"/>
    <property type="project" value="UniProtKB-KW"/>
</dbReference>
<evidence type="ECO:0000313" key="4">
    <source>
        <dbReference type="Proteomes" id="UP000219546"/>
    </source>
</evidence>
<dbReference type="InterPro" id="IPR019734">
    <property type="entry name" value="TPR_rpt"/>
</dbReference>
<dbReference type="InterPro" id="IPR011990">
    <property type="entry name" value="TPR-like_helical_dom_sf"/>
</dbReference>
<dbReference type="Gene3D" id="1.10.260.40">
    <property type="entry name" value="lambda repressor-like DNA-binding domains"/>
    <property type="match status" value="1"/>
</dbReference>
<dbReference type="GO" id="GO:0003700">
    <property type="term" value="F:DNA-binding transcription factor activity"/>
    <property type="evidence" value="ECO:0007669"/>
    <property type="project" value="TreeGrafter"/>
</dbReference>
<dbReference type="Pfam" id="PF01381">
    <property type="entry name" value="HTH_3"/>
    <property type="match status" value="1"/>
</dbReference>
<dbReference type="SUPFAM" id="SSF48452">
    <property type="entry name" value="TPR-like"/>
    <property type="match status" value="2"/>
</dbReference>
<dbReference type="SMART" id="SM00530">
    <property type="entry name" value="HTH_XRE"/>
    <property type="match status" value="1"/>
</dbReference>
<dbReference type="EMBL" id="OAOP01000003">
    <property type="protein sequence ID" value="SNX69867.1"/>
    <property type="molecule type" value="Genomic_DNA"/>
</dbReference>
<dbReference type="InterPro" id="IPR001387">
    <property type="entry name" value="Cro/C1-type_HTH"/>
</dbReference>
<dbReference type="AlphaFoldDB" id="A0A285CQP6"/>
<dbReference type="InterPro" id="IPR010982">
    <property type="entry name" value="Lambda_DNA-bd_dom_sf"/>
</dbReference>
<name>A0A285CQP6_9BACI</name>
<dbReference type="CDD" id="cd00093">
    <property type="entry name" value="HTH_XRE"/>
    <property type="match status" value="1"/>
</dbReference>
<dbReference type="OrthoDB" id="252257at2"/>
<sequence>MNYTLCSGVDHMKIGERIRFYRLQQNKTQEELASGIISVSYLSKIENNQSLPSVEVLTLLCNRLNISLNDEGEPNVLDRLKDWYKLIINRDTDLAAKEYEEMKGIMNQKDSTGLLYFMMFELRFHLLNRNISLANQQIERLQEYTTLFSGDLLYYFLKFQGLSAYLQNQFSEAYEKYKKAETLLASNVFEKWEEADLYYSIALTSSRLWKVSICLRYTNQALGIYQAIYDYKRSAECQVLLGISFQRSGEWKKAEESLLLTSKIADSLHDVNLKGMVHHNLGYLFSLQEKSDLAIEHYTKSIEYRNQGDYARKLHTMFSLVMEYYKVKDFERALEWVSQAFDILDSQDQKLTEYEYHFKTYYYLLNQSRSEEFESFMKDKVIPYFAEHKMYEYLATYAEILATYYENAYRYKLSSQYFRVSNDALRNIYKLV</sequence>